<reference evidence="8" key="1">
    <citation type="submission" date="2018-11" db="EMBL/GenBank/DDBJ databases">
        <authorList>
            <person name="Alioto T."/>
            <person name="Alioto T."/>
        </authorList>
    </citation>
    <scope>NUCLEOTIDE SEQUENCE</scope>
</reference>
<dbReference type="InterPro" id="IPR011992">
    <property type="entry name" value="EF-hand-dom_pair"/>
</dbReference>
<dbReference type="Gene3D" id="3.30.1520.10">
    <property type="entry name" value="Phox-like domain"/>
    <property type="match status" value="1"/>
</dbReference>
<proteinExistence type="inferred from homology"/>
<keyword evidence="5" id="KW-0472">Membrane</keyword>
<dbReference type="PANTHER" id="PTHR46571:SF1">
    <property type="entry name" value="SORTING NEXIN-8"/>
    <property type="match status" value="1"/>
</dbReference>
<dbReference type="Pfam" id="PF00787">
    <property type="entry name" value="PX"/>
    <property type="match status" value="1"/>
</dbReference>
<evidence type="ECO:0000256" key="2">
    <source>
        <dbReference type="ARBA" id="ARBA00010883"/>
    </source>
</evidence>
<keyword evidence="4" id="KW-0653">Protein transport</keyword>
<dbReference type="InterPro" id="IPR035704">
    <property type="entry name" value="SNX8/Mvp1_PX"/>
</dbReference>
<evidence type="ECO:0000259" key="7">
    <source>
        <dbReference type="PROSITE" id="PS50195"/>
    </source>
</evidence>
<dbReference type="Pfam" id="PF19566">
    <property type="entry name" value="Snx8_BAR_dom"/>
    <property type="match status" value="1"/>
</dbReference>
<dbReference type="Pfam" id="PF12763">
    <property type="entry name" value="EH"/>
    <property type="match status" value="1"/>
</dbReference>
<dbReference type="InterPro" id="IPR000261">
    <property type="entry name" value="EH_dom"/>
</dbReference>
<evidence type="ECO:0000313" key="8">
    <source>
        <dbReference type="EMBL" id="VDH90021.1"/>
    </source>
</evidence>
<dbReference type="Proteomes" id="UP000596742">
    <property type="component" value="Unassembled WGS sequence"/>
</dbReference>
<evidence type="ECO:0000256" key="6">
    <source>
        <dbReference type="SAM" id="MobiDB-lite"/>
    </source>
</evidence>
<feature type="region of interest" description="Disordered" evidence="6">
    <location>
        <begin position="504"/>
        <end position="535"/>
    </location>
</feature>
<keyword evidence="9" id="KW-1185">Reference proteome</keyword>
<comment type="caution">
    <text evidence="8">The sequence shown here is derived from an EMBL/GenBank/DDBJ whole genome shotgun (WGS) entry which is preliminary data.</text>
</comment>
<dbReference type="GO" id="GO:0005829">
    <property type="term" value="C:cytosol"/>
    <property type="evidence" value="ECO:0007669"/>
    <property type="project" value="GOC"/>
</dbReference>
<dbReference type="GO" id="GO:0034498">
    <property type="term" value="P:early endosome to Golgi transport"/>
    <property type="evidence" value="ECO:0007669"/>
    <property type="project" value="TreeGrafter"/>
</dbReference>
<dbReference type="OrthoDB" id="10064318at2759"/>
<dbReference type="CDD" id="cd07597">
    <property type="entry name" value="BAR_SNX8"/>
    <property type="match status" value="1"/>
</dbReference>
<dbReference type="GO" id="GO:0031901">
    <property type="term" value="C:early endosome membrane"/>
    <property type="evidence" value="ECO:0007669"/>
    <property type="project" value="TreeGrafter"/>
</dbReference>
<protein>
    <submittedName>
        <fullName evidence="8">Sorting nexin-8</fullName>
    </submittedName>
</protein>
<dbReference type="Gene3D" id="1.10.238.10">
    <property type="entry name" value="EF-hand"/>
    <property type="match status" value="1"/>
</dbReference>
<dbReference type="SMART" id="SM00312">
    <property type="entry name" value="PX"/>
    <property type="match status" value="1"/>
</dbReference>
<dbReference type="InterPro" id="IPR001683">
    <property type="entry name" value="PX_dom"/>
</dbReference>
<dbReference type="InterPro" id="IPR036871">
    <property type="entry name" value="PX_dom_sf"/>
</dbReference>
<dbReference type="InterPro" id="IPR045734">
    <property type="entry name" value="Snx8_BAR_dom"/>
</dbReference>
<evidence type="ECO:0000256" key="1">
    <source>
        <dbReference type="ARBA" id="ARBA00004287"/>
    </source>
</evidence>
<dbReference type="PANTHER" id="PTHR46571">
    <property type="entry name" value="SORTING NEXIN-8"/>
    <property type="match status" value="1"/>
</dbReference>
<organism evidence="8 9">
    <name type="scientific">Mytilus galloprovincialis</name>
    <name type="common">Mediterranean mussel</name>
    <dbReference type="NCBI Taxonomy" id="29158"/>
    <lineage>
        <taxon>Eukaryota</taxon>
        <taxon>Metazoa</taxon>
        <taxon>Spiralia</taxon>
        <taxon>Lophotrochozoa</taxon>
        <taxon>Mollusca</taxon>
        <taxon>Bivalvia</taxon>
        <taxon>Autobranchia</taxon>
        <taxon>Pteriomorphia</taxon>
        <taxon>Mytilida</taxon>
        <taxon>Mytiloidea</taxon>
        <taxon>Mytilidae</taxon>
        <taxon>Mytilinae</taxon>
        <taxon>Mytilus</taxon>
    </lineage>
</organism>
<dbReference type="GO" id="GO:0006886">
    <property type="term" value="P:intracellular protein transport"/>
    <property type="evidence" value="ECO:0007669"/>
    <property type="project" value="TreeGrafter"/>
</dbReference>
<evidence type="ECO:0000313" key="9">
    <source>
        <dbReference type="Proteomes" id="UP000596742"/>
    </source>
</evidence>
<dbReference type="PROSITE" id="PS50195">
    <property type="entry name" value="PX"/>
    <property type="match status" value="1"/>
</dbReference>
<dbReference type="GO" id="GO:0035091">
    <property type="term" value="F:phosphatidylinositol binding"/>
    <property type="evidence" value="ECO:0007669"/>
    <property type="project" value="InterPro"/>
</dbReference>
<comment type="subcellular location">
    <subcellularLocation>
        <location evidence="1">Membrane</location>
        <topology evidence="1">Peripheral membrane protein</topology>
        <orientation evidence="1">Cytoplasmic side</orientation>
    </subcellularLocation>
</comment>
<dbReference type="InterPro" id="IPR028662">
    <property type="entry name" value="SNX8/Mvp1"/>
</dbReference>
<dbReference type="SUPFAM" id="SSF47473">
    <property type="entry name" value="EF-hand"/>
    <property type="match status" value="1"/>
</dbReference>
<dbReference type="SUPFAM" id="SSF64268">
    <property type="entry name" value="PX domain"/>
    <property type="match status" value="1"/>
</dbReference>
<evidence type="ECO:0000256" key="4">
    <source>
        <dbReference type="ARBA" id="ARBA00022927"/>
    </source>
</evidence>
<dbReference type="EMBL" id="UYJE01000089">
    <property type="protein sequence ID" value="VDH90021.1"/>
    <property type="molecule type" value="Genomic_DNA"/>
</dbReference>
<comment type="similarity">
    <text evidence="2">Belongs to the sorting nexin family.</text>
</comment>
<dbReference type="AlphaFoldDB" id="A0A8B6BFE6"/>
<feature type="compositionally biased region" description="Polar residues" evidence="6">
    <location>
        <begin position="512"/>
        <end position="528"/>
    </location>
</feature>
<evidence type="ECO:0000256" key="5">
    <source>
        <dbReference type="ARBA" id="ARBA00023136"/>
    </source>
</evidence>
<sequence>MDKMSADLTFGSVPPFYREVYEILCPNQEQVDEDLLVNLLLKSSLPRATITQIWDAVDNKSGFVNRNGLYKALALTALAQNGKTIHDKLLESYAGQELPKPSLGDLGDLRTTSVKLRREKNPNILGYNYRELCDLDAIKVELMPEKKGIILKHVEYEVTSRNYKTTVLRRYNDFFAFQEMLMLRFPYRLVPRLPPKKMMGANREFIEQRRKSLRRFCNLVARHPKMYDDKLVKFFLTFSGSDMTNKIKEVFRGIPDEFMTSNLASKAKELVPMDTQQQIQNSKEHMRMLYNGVTKMKDISEKLVMRATGYACDMLQFGQELSSFSNDATSVSAWATGRSETWHHLKKGFKHLSVEYAALGDKAAQEAGDTDSEVVEKLCLFQDLLLAYKDLNDRHEKGVLNDHQRAIAKMGSYKKKRMSATVNTAPEAGTVEQLEQKILEQESQIANMENRNYFSLHCLQMETQLIHANLEILYDVLGEMAVIQAKSHSEIGKVWSEIKPIVDNLHGRDNSRPNSPTRTSPIGSPMTSSGGGLPM</sequence>
<dbReference type="CDD" id="cd06866">
    <property type="entry name" value="PX_SNX8_Mvp1p_like"/>
    <property type="match status" value="1"/>
</dbReference>
<keyword evidence="3" id="KW-0813">Transport</keyword>
<gene>
    <name evidence="8" type="ORF">MGAL_10B012940</name>
</gene>
<name>A0A8B6BFE6_MYTGA</name>
<feature type="domain" description="PX" evidence="7">
    <location>
        <begin position="134"/>
        <end position="242"/>
    </location>
</feature>
<evidence type="ECO:0000256" key="3">
    <source>
        <dbReference type="ARBA" id="ARBA00022448"/>
    </source>
</evidence>
<accession>A0A8B6BFE6</accession>